<feature type="transmembrane region" description="Helical" evidence="1">
    <location>
        <begin position="219"/>
        <end position="242"/>
    </location>
</feature>
<gene>
    <name evidence="2" type="ORF">CLODIP_2_CD14516</name>
</gene>
<accession>A0A8S1C6I9</accession>
<name>A0A8S1C6I9_9INSE</name>
<keyword evidence="1" id="KW-0472">Membrane</keyword>
<protein>
    <submittedName>
        <fullName evidence="2">Uncharacterized protein</fullName>
    </submittedName>
</protein>
<keyword evidence="1" id="KW-0812">Transmembrane</keyword>
<dbReference type="Gene3D" id="1.20.1070.10">
    <property type="entry name" value="Rhodopsin 7-helix transmembrane proteins"/>
    <property type="match status" value="1"/>
</dbReference>
<organism evidence="2 3">
    <name type="scientific">Cloeon dipterum</name>
    <dbReference type="NCBI Taxonomy" id="197152"/>
    <lineage>
        <taxon>Eukaryota</taxon>
        <taxon>Metazoa</taxon>
        <taxon>Ecdysozoa</taxon>
        <taxon>Arthropoda</taxon>
        <taxon>Hexapoda</taxon>
        <taxon>Insecta</taxon>
        <taxon>Pterygota</taxon>
        <taxon>Palaeoptera</taxon>
        <taxon>Ephemeroptera</taxon>
        <taxon>Pisciforma</taxon>
        <taxon>Baetidae</taxon>
        <taxon>Cloeon</taxon>
    </lineage>
</organism>
<dbReference type="GO" id="GO:0005886">
    <property type="term" value="C:plasma membrane"/>
    <property type="evidence" value="ECO:0007669"/>
    <property type="project" value="TreeGrafter"/>
</dbReference>
<comment type="caution">
    <text evidence="2">The sequence shown here is derived from an EMBL/GenBank/DDBJ whole genome shotgun (WGS) entry which is preliminary data.</text>
</comment>
<dbReference type="AlphaFoldDB" id="A0A8S1C6I9"/>
<dbReference type="EMBL" id="CADEPI010000015">
    <property type="protein sequence ID" value="CAB3364360.1"/>
    <property type="molecule type" value="Genomic_DNA"/>
</dbReference>
<dbReference type="InterPro" id="IPR051384">
    <property type="entry name" value="Mth_GPCR"/>
</dbReference>
<reference evidence="2 3" key="1">
    <citation type="submission" date="2020-04" db="EMBL/GenBank/DDBJ databases">
        <authorList>
            <person name="Alioto T."/>
            <person name="Alioto T."/>
            <person name="Gomez Garrido J."/>
        </authorList>
    </citation>
    <scope>NUCLEOTIDE SEQUENCE [LARGE SCALE GENOMIC DNA]</scope>
</reference>
<evidence type="ECO:0000256" key="1">
    <source>
        <dbReference type="SAM" id="Phobius"/>
    </source>
</evidence>
<evidence type="ECO:0000313" key="2">
    <source>
        <dbReference type="EMBL" id="CAB3364360.1"/>
    </source>
</evidence>
<keyword evidence="1" id="KW-1133">Transmembrane helix</keyword>
<feature type="transmembrane region" description="Helical" evidence="1">
    <location>
        <begin position="154"/>
        <end position="175"/>
    </location>
</feature>
<keyword evidence="3" id="KW-1185">Reference proteome</keyword>
<evidence type="ECO:0000313" key="3">
    <source>
        <dbReference type="Proteomes" id="UP000494165"/>
    </source>
</evidence>
<feature type="transmembrane region" description="Helical" evidence="1">
    <location>
        <begin position="187"/>
        <end position="207"/>
    </location>
</feature>
<dbReference type="GO" id="GO:0008528">
    <property type="term" value="F:G protein-coupled peptide receptor activity"/>
    <property type="evidence" value="ECO:0007669"/>
    <property type="project" value="TreeGrafter"/>
</dbReference>
<proteinExistence type="predicted"/>
<dbReference type="Proteomes" id="UP000494165">
    <property type="component" value="Unassembled WGS sequence"/>
</dbReference>
<dbReference type="PANTHER" id="PTHR47154:SF2">
    <property type="entry name" value="G-PROTEIN COUPLED RECEPTOR MTH-RELATED"/>
    <property type="match status" value="1"/>
</dbReference>
<sequence>MEAEELINGTLLTTDGEQYPKGTFWRGEEGSWWVCPCLLHPCIRVCDQAFASEIIQVFLEDVPAPVPWKEIYANKSAHRGRFKYVHEATCKDIAYFLDKGTFKILDNGELELEGEEQNFDAEHYCVHHVGENAAHVVHCIDLPDEYHPPLKFSLYPPFFILSSIFLILTILALVLTPEIKSFHTKCVVCHSACLAVAFIALTVNFEIEHGELCFTIGFTALYSFHASVFWLNSLCIDIFLTFKGF</sequence>
<dbReference type="PANTHER" id="PTHR47154">
    <property type="entry name" value="G-PROTEIN COUPLED RECEPTOR MTH-RELATED"/>
    <property type="match status" value="1"/>
</dbReference>